<dbReference type="InterPro" id="IPR045886">
    <property type="entry name" value="ThiF/MoeB/HesA"/>
</dbReference>
<proteinExistence type="predicted"/>
<name>A0A1F4U704_UNCSA</name>
<dbReference type="GO" id="GO:0008641">
    <property type="term" value="F:ubiquitin-like modifier activating enzyme activity"/>
    <property type="evidence" value="ECO:0007669"/>
    <property type="project" value="InterPro"/>
</dbReference>
<evidence type="ECO:0000313" key="2">
    <source>
        <dbReference type="EMBL" id="OGC40659.1"/>
    </source>
</evidence>
<dbReference type="SUPFAM" id="SSF69572">
    <property type="entry name" value="Activating enzymes of the ubiquitin-like proteins"/>
    <property type="match status" value="1"/>
</dbReference>
<dbReference type="InterPro" id="IPR035985">
    <property type="entry name" value="Ubiquitin-activating_enz"/>
</dbReference>
<dbReference type="GO" id="GO:0061504">
    <property type="term" value="P:cyclic threonylcarbamoyladenosine biosynthetic process"/>
    <property type="evidence" value="ECO:0007669"/>
    <property type="project" value="TreeGrafter"/>
</dbReference>
<dbReference type="Pfam" id="PF00899">
    <property type="entry name" value="ThiF"/>
    <property type="match status" value="1"/>
</dbReference>
<dbReference type="Gene3D" id="3.40.50.720">
    <property type="entry name" value="NAD(P)-binding Rossmann-like Domain"/>
    <property type="match status" value="1"/>
</dbReference>
<dbReference type="EMBL" id="MEUJ01000003">
    <property type="protein sequence ID" value="OGC40659.1"/>
    <property type="molecule type" value="Genomic_DNA"/>
</dbReference>
<feature type="domain" description="THIF-type NAD/FAD binding fold" evidence="1">
    <location>
        <begin position="12"/>
        <end position="202"/>
    </location>
</feature>
<protein>
    <submittedName>
        <fullName evidence="2">Thiamine biosynthesis protein ThiF</fullName>
    </submittedName>
</protein>
<sequence>MDNGIFERNTKGVREKLKGKKIGIAGCGGLGSNLAINLVRMGADNLVLVDFDVIEPSNLNRQQYFQEDIGKAKVETLKNLLLKINPCLAGRQAKSEIRISKQKLNPNNIIEKFKNCEVVAECFDCADQKAMLVNTLLVNGFKVVAVSGLAGDGDPQDIKIKYIRPDFVMIGDERSKCGCGAGLISARVSVAAAYQAWAVYKLCD</sequence>
<gene>
    <name evidence="2" type="ORF">A2438_06205</name>
</gene>
<dbReference type="PANTHER" id="PTHR43267">
    <property type="entry name" value="TRNA THREONYLCARBAMOYLADENOSINE DEHYDRATASE"/>
    <property type="match status" value="1"/>
</dbReference>
<organism evidence="2 3">
    <name type="scientific">candidate division WOR-1 bacterium RIFOXYC2_FULL_46_14</name>
    <dbReference type="NCBI Taxonomy" id="1802587"/>
    <lineage>
        <taxon>Bacteria</taxon>
        <taxon>Bacillati</taxon>
        <taxon>Saganbacteria</taxon>
    </lineage>
</organism>
<evidence type="ECO:0000313" key="3">
    <source>
        <dbReference type="Proteomes" id="UP000179242"/>
    </source>
</evidence>
<dbReference type="InterPro" id="IPR000594">
    <property type="entry name" value="ThiF_NAD_FAD-bd"/>
</dbReference>
<dbReference type="InterPro" id="IPR012729">
    <property type="entry name" value="ThiF_fam2"/>
</dbReference>
<dbReference type="NCBIfam" id="TIGR02354">
    <property type="entry name" value="thiF_fam2"/>
    <property type="match status" value="1"/>
</dbReference>
<dbReference type="PANTHER" id="PTHR43267:SF3">
    <property type="entry name" value="THIF PROTEIN"/>
    <property type="match status" value="1"/>
</dbReference>
<dbReference type="GO" id="GO:0061503">
    <property type="term" value="F:tRNA threonylcarbamoyladenosine dehydratase"/>
    <property type="evidence" value="ECO:0007669"/>
    <property type="project" value="TreeGrafter"/>
</dbReference>
<comment type="caution">
    <text evidence="2">The sequence shown here is derived from an EMBL/GenBank/DDBJ whole genome shotgun (WGS) entry which is preliminary data.</text>
</comment>
<accession>A0A1F4U704</accession>
<dbReference type="AlphaFoldDB" id="A0A1F4U704"/>
<dbReference type="Proteomes" id="UP000179242">
    <property type="component" value="Unassembled WGS sequence"/>
</dbReference>
<evidence type="ECO:0000259" key="1">
    <source>
        <dbReference type="Pfam" id="PF00899"/>
    </source>
</evidence>
<dbReference type="NCBIfam" id="NF006395">
    <property type="entry name" value="PRK08644.1"/>
    <property type="match status" value="1"/>
</dbReference>
<reference evidence="2 3" key="1">
    <citation type="journal article" date="2016" name="Nat. Commun.">
        <title>Thousands of microbial genomes shed light on interconnected biogeochemical processes in an aquifer system.</title>
        <authorList>
            <person name="Anantharaman K."/>
            <person name="Brown C.T."/>
            <person name="Hug L.A."/>
            <person name="Sharon I."/>
            <person name="Castelle C.J."/>
            <person name="Probst A.J."/>
            <person name="Thomas B.C."/>
            <person name="Singh A."/>
            <person name="Wilkins M.J."/>
            <person name="Karaoz U."/>
            <person name="Brodie E.L."/>
            <person name="Williams K.H."/>
            <person name="Hubbard S.S."/>
            <person name="Banfield J.F."/>
        </authorList>
    </citation>
    <scope>NUCLEOTIDE SEQUENCE [LARGE SCALE GENOMIC DNA]</scope>
</reference>